<evidence type="ECO:0000256" key="1">
    <source>
        <dbReference type="ARBA" id="ARBA00023157"/>
    </source>
</evidence>
<comment type="caution">
    <text evidence="4">The sequence shown here is derived from an EMBL/GenBank/DDBJ whole genome shotgun (WGS) entry which is preliminary data.</text>
</comment>
<comment type="caution">
    <text evidence="3">Lacks conserved residue(s) required for the propagation of feature annotation.</text>
</comment>
<protein>
    <submittedName>
        <fullName evidence="4">Uncharacterized protein</fullName>
    </submittedName>
</protein>
<dbReference type="GO" id="GO:0016020">
    <property type="term" value="C:membrane"/>
    <property type="evidence" value="ECO:0007669"/>
    <property type="project" value="UniProtKB-SubCell"/>
</dbReference>
<dbReference type="InterPro" id="IPR013320">
    <property type="entry name" value="ConA-like_dom_sf"/>
</dbReference>
<dbReference type="PANTHER" id="PTHR15036:SF85">
    <property type="entry name" value="SP2353, ISOFORM A"/>
    <property type="match status" value="1"/>
</dbReference>
<organism evidence="4 5">
    <name type="scientific">Paramuricea clavata</name>
    <name type="common">Red gorgonian</name>
    <name type="synonym">Violescent sea-whip</name>
    <dbReference type="NCBI Taxonomy" id="317549"/>
    <lineage>
        <taxon>Eukaryota</taxon>
        <taxon>Metazoa</taxon>
        <taxon>Cnidaria</taxon>
        <taxon>Anthozoa</taxon>
        <taxon>Octocorallia</taxon>
        <taxon>Malacalcyonacea</taxon>
        <taxon>Plexauridae</taxon>
        <taxon>Paramuricea</taxon>
    </lineage>
</organism>
<dbReference type="Pfam" id="PF00054">
    <property type="entry name" value="Laminin_G_1"/>
    <property type="match status" value="1"/>
</dbReference>
<dbReference type="Proteomes" id="UP001152795">
    <property type="component" value="Unassembled WGS sequence"/>
</dbReference>
<dbReference type="SUPFAM" id="SSF49899">
    <property type="entry name" value="Concanavalin A-like lectins/glucanases"/>
    <property type="match status" value="4"/>
</dbReference>
<dbReference type="OrthoDB" id="8545473at2759"/>
<accession>A0A7D9DZH0</accession>
<dbReference type="Pfam" id="PF00055">
    <property type="entry name" value="Laminin_N"/>
    <property type="match status" value="1"/>
</dbReference>
<dbReference type="PROSITE" id="PS51117">
    <property type="entry name" value="LAMININ_NTER"/>
    <property type="match status" value="1"/>
</dbReference>
<dbReference type="SMART" id="SM00282">
    <property type="entry name" value="LamG"/>
    <property type="match status" value="4"/>
</dbReference>
<sequence>MTFGDYRRPEQIAFYKSKDFGATYEPWHFLVSAPALEQCRDVFNMPVTYNPQKVDTVICQQYPSYFPMEYNETFSIDMNGRQRGDGSSTSAYHTPEILSWMKITNLKIVFTGLYQKFDRLSTAWHHYAVREVGLAAKCNCHGYADGFDCPMDPVTKQRKCRCQGTHVGYTVNSVVLRITSIHGNQVLVRPGYQSGWHVDEFLYEMILYSTACNCHNHSDTCVYDQSVADRGLSLDTEGQYSGGGVCVDCKSLGDEYSMRIRTGEQECQDLINSFGSDFAYLYSKVTDQGTTQLNAGDFNADGIGLLDMNILLKANVTNLQNIVESLNRSLQVAVQHTERPIEVLGIFDSVLKLINETMKKANETRIAIDDLMSYLREKSVEEINNDFNTAYKETEEHYEANLLRNSSKPGYLEEAIISANQTFRSVLPLWHLINQHLPDLQAKTAQFQAESSQESSIRKMVLFASNVSHISMVEIARLSEECEQLSEDINMMAVKIEEILSAHSNHTRYIGEGIQLITQAESKLNGNPSPSENVLAALPIKENFEQTRDGVSQRIVTLEEKMARMQNSSRVFNFAMRFLGNGSVVFKPSKKFQLNSKSDYVEFDFKTNSSRGGIVYVITSKNDVPTVLSYYTFYDGVLDHLRINSETFHLWQPEQRYGQELFHVNRRFPKHPTGPVYAASLFGTGGIWHKMGQFSLNVSEAAIRLEFRTLHENGVLLEVLNGSDASVLDVFLQEGYVKAVLKNGSSQQVTLSSRRSTYNSGQWYNLSLTISENQMTLNVTHTVSNTQDTRTVELEGESSMQDGAQIVIGGSRVAFAGDIKNLRLSDRTASQSLMLRDLVGSEWIRDDGVSYDGIIKGDIYPGYRFYGYLPYKGHGSYSAVENQSAMITQLQLTFKTLEKNGVLVHSSGKNESTNEEARFFYIALWNGYLYISYHSSDFSNLSPLYYKRRLLNNNMWQTVALNYTNNRFDVYLNGELIHSGWFGNVHAHLALGQLLYVGGVEPSLYILLPVPVHWSFQGDFQAFSVNSQYINLLSGRSEGVSTGGITLAIVIPTSPPTIVPTAGPQCQLAPGRPRHSSDVNSVRLGAMSYDYNTPVPSFLGYTLTDRQKEFFKSSVVITLELRALTKNGLVFYAANSERDPSSFISLELVDGRLRYQFRSPTGQVTMETRKSYALNAVWYKIYLLRIFQFGAIVVPQTKEYHNNRHRGTASMITITTPFFIGGLPNHVAAPSLVHRNLSFVGCIRNIEISSSREDVTLDMSNADLSGSSVGQCYSNIEPGAYFNGEAWMKFYDVSLSRDFSISFQFRTYQRDGLLFALDASEGRGVILQQKSGKLLLNYTNESGNTQLSWMPSSNATHDSYIICQLEWYHVQITKQGTKVSMVINKVFEVTSDVVDGGGLMGTLFLGQLTESSLGATSPFYGCLKDVHIDGILLDISRPSLQANTELSCPVAEELGETLYFHVIG</sequence>
<name>A0A7D9DZH0_PARCT</name>
<evidence type="ECO:0000313" key="5">
    <source>
        <dbReference type="Proteomes" id="UP001152795"/>
    </source>
</evidence>
<proteinExistence type="predicted"/>
<evidence type="ECO:0000313" key="4">
    <source>
        <dbReference type="EMBL" id="CAB3997838.1"/>
    </source>
</evidence>
<dbReference type="InterPro" id="IPR008211">
    <property type="entry name" value="Laminin_N"/>
</dbReference>
<dbReference type="CDD" id="cd00110">
    <property type="entry name" value="LamG"/>
    <property type="match status" value="4"/>
</dbReference>
<dbReference type="EMBL" id="CACRXK020003202">
    <property type="protein sequence ID" value="CAB3997838.1"/>
    <property type="molecule type" value="Genomic_DNA"/>
</dbReference>
<dbReference type="Gene3D" id="2.60.120.200">
    <property type="match status" value="4"/>
</dbReference>
<dbReference type="Gene3D" id="2.10.25.10">
    <property type="entry name" value="Laminin"/>
    <property type="match status" value="1"/>
</dbReference>
<evidence type="ECO:0000256" key="3">
    <source>
        <dbReference type="PROSITE-ProRule" id="PRU00122"/>
    </source>
</evidence>
<evidence type="ECO:0000256" key="2">
    <source>
        <dbReference type="ARBA" id="ARBA00023292"/>
    </source>
</evidence>
<dbReference type="Pfam" id="PF02210">
    <property type="entry name" value="Laminin_G_2"/>
    <property type="match status" value="3"/>
</dbReference>
<dbReference type="InterPro" id="IPR001791">
    <property type="entry name" value="Laminin_G"/>
</dbReference>
<keyword evidence="5" id="KW-1185">Reference proteome</keyword>
<dbReference type="InterPro" id="IPR050372">
    <property type="entry name" value="Neurexin-related_CASP"/>
</dbReference>
<dbReference type="PANTHER" id="PTHR15036">
    <property type="entry name" value="PIKACHURIN-LIKE PROTEIN"/>
    <property type="match status" value="1"/>
</dbReference>
<keyword evidence="2" id="KW-0424">Laminin EGF-like domain</keyword>
<gene>
    <name evidence="4" type="ORF">PACLA_8A060124</name>
</gene>
<reference evidence="4" key="1">
    <citation type="submission" date="2020-04" db="EMBL/GenBank/DDBJ databases">
        <authorList>
            <person name="Alioto T."/>
            <person name="Alioto T."/>
            <person name="Gomez Garrido J."/>
        </authorList>
    </citation>
    <scope>NUCLEOTIDE SEQUENCE</scope>
    <source>
        <strain evidence="4">A484AB</strain>
    </source>
</reference>
<dbReference type="PROSITE" id="PS50025">
    <property type="entry name" value="LAM_G_DOMAIN"/>
    <property type="match status" value="4"/>
</dbReference>
<dbReference type="Gene3D" id="2.60.120.260">
    <property type="entry name" value="Galactose-binding domain-like"/>
    <property type="match status" value="1"/>
</dbReference>
<keyword evidence="1" id="KW-1015">Disulfide bond</keyword>